<organism evidence="2 3">
    <name type="scientific">Apiospora arundinis</name>
    <dbReference type="NCBI Taxonomy" id="335852"/>
    <lineage>
        <taxon>Eukaryota</taxon>
        <taxon>Fungi</taxon>
        <taxon>Dikarya</taxon>
        <taxon>Ascomycota</taxon>
        <taxon>Pezizomycotina</taxon>
        <taxon>Sordariomycetes</taxon>
        <taxon>Xylariomycetidae</taxon>
        <taxon>Amphisphaeriales</taxon>
        <taxon>Apiosporaceae</taxon>
        <taxon>Apiospora</taxon>
    </lineage>
</organism>
<evidence type="ECO:0000256" key="1">
    <source>
        <dbReference type="SAM" id="MobiDB-lite"/>
    </source>
</evidence>
<feature type="compositionally biased region" description="Polar residues" evidence="1">
    <location>
        <begin position="283"/>
        <end position="300"/>
    </location>
</feature>
<reference evidence="2 3" key="1">
    <citation type="journal article" date="2024" name="IMA Fungus">
        <title>Apiospora arundinis, a panoply of carbohydrate-active enzymes and secondary metabolites.</title>
        <authorList>
            <person name="Sorensen T."/>
            <person name="Petersen C."/>
            <person name="Muurmann A.T."/>
            <person name="Christiansen J.V."/>
            <person name="Brundto M.L."/>
            <person name="Overgaard C.K."/>
            <person name="Boysen A.T."/>
            <person name="Wollenberg R.D."/>
            <person name="Larsen T.O."/>
            <person name="Sorensen J.L."/>
            <person name="Nielsen K.L."/>
            <person name="Sondergaard T.E."/>
        </authorList>
    </citation>
    <scope>NUCLEOTIDE SEQUENCE [LARGE SCALE GENOMIC DNA]</scope>
    <source>
        <strain evidence="2 3">AAU 773</strain>
    </source>
</reference>
<dbReference type="EMBL" id="JAPCWZ010000004">
    <property type="protein sequence ID" value="KAK8869241.1"/>
    <property type="molecule type" value="Genomic_DNA"/>
</dbReference>
<feature type="region of interest" description="Disordered" evidence="1">
    <location>
        <begin position="264"/>
        <end position="300"/>
    </location>
</feature>
<dbReference type="Proteomes" id="UP001390339">
    <property type="component" value="Unassembled WGS sequence"/>
</dbReference>
<name>A0ABR2IWP3_9PEZI</name>
<accession>A0ABR2IWP3</accession>
<protein>
    <submittedName>
        <fullName evidence="2">Uncharacterized protein</fullName>
    </submittedName>
</protein>
<gene>
    <name evidence="2" type="ORF">PGQ11_007819</name>
</gene>
<evidence type="ECO:0000313" key="3">
    <source>
        <dbReference type="Proteomes" id="UP001390339"/>
    </source>
</evidence>
<comment type="caution">
    <text evidence="2">The sequence shown here is derived from an EMBL/GenBank/DDBJ whole genome shotgun (WGS) entry which is preliminary data.</text>
</comment>
<keyword evidence="3" id="KW-1185">Reference proteome</keyword>
<feature type="compositionally biased region" description="Basic and acidic residues" evidence="1">
    <location>
        <begin position="456"/>
        <end position="492"/>
    </location>
</feature>
<feature type="compositionally biased region" description="Basic and acidic residues" evidence="1">
    <location>
        <begin position="269"/>
        <end position="282"/>
    </location>
</feature>
<evidence type="ECO:0000313" key="2">
    <source>
        <dbReference type="EMBL" id="KAK8869241.1"/>
    </source>
</evidence>
<proteinExistence type="predicted"/>
<feature type="region of interest" description="Disordered" evidence="1">
    <location>
        <begin position="143"/>
        <end position="162"/>
    </location>
</feature>
<sequence length="789" mass="88359">MEGRYREEYARLESWKCKELLAVSGLRFVSDADRELQMASITANYVEYISELDACHRQEDSTRSLASLKPQEGQQHLLVLGEPQKDAGARSRDVQRPDVELKTKAEMKTNDGPCRWELLGNVVRPVTPTPNFLNCVSETFKRRDDGDNSPYAKRQRSTESASADIKTMMYSDVRKNAVDHNEWDTIIEWPEKSRQFWVCFCEEHKIHFKQKADLAAAKHLAGKLHEYPNRDRRPAMIALGHYIPDCTGELRKLHNAEVNEKYAAGYVPRNDHKREASGKDQIESSTQKLSQSAVTPCSQSPITHPKTSHIYYAKYKDQYWAVVILGWDRLPDGCRHSTLGASKLIKHDPPSCYNFDGYKRIIGWKPNYGDGSKSIWKREFPVMYFDKEKNYGWVPARDLSKFDLHRDIAPKRKNYPKASFHDARDWVAQRYGFKTWQALIRDNKGFHPAIPVSLESKPRGTTRVDPRNDALQSREDRGSSAPECDKSFPDKRTSTYTSMFSLPIRPFEETLKQLSPHPLAPQRTPLKTNIQDKPKAHPIPIARTLEDLVIMSPTMVPNPQPGRPMPTTHNPGPPAAEVSGATAPILAAPQIAPALPAAPVLGPPVIVPLLSAPSLQMPTPLTLTPHAQVASFRGSEASPLDAYEISAYKRRISEASASRKRPKVRTNATTQENVQKLPDAVPVLPEGIHDKEGMPGGLASEPGERRQSPGEGAVEETQCGPIDPRLLEPAGDAGVEDIALSPTADLPEADWEYGGVESNTSKPVMQYECHAFNKELDKYFSSLVQVMAG</sequence>
<feature type="region of interest" description="Disordered" evidence="1">
    <location>
        <begin position="684"/>
        <end position="722"/>
    </location>
</feature>
<feature type="region of interest" description="Disordered" evidence="1">
    <location>
        <begin position="451"/>
        <end position="492"/>
    </location>
</feature>